<dbReference type="AlphaFoldDB" id="A0A922EDR4"/>
<organism evidence="2 3">
    <name type="scientific">Carya illinoinensis</name>
    <name type="common">Pecan</name>
    <dbReference type="NCBI Taxonomy" id="32201"/>
    <lineage>
        <taxon>Eukaryota</taxon>
        <taxon>Viridiplantae</taxon>
        <taxon>Streptophyta</taxon>
        <taxon>Embryophyta</taxon>
        <taxon>Tracheophyta</taxon>
        <taxon>Spermatophyta</taxon>
        <taxon>Magnoliopsida</taxon>
        <taxon>eudicotyledons</taxon>
        <taxon>Gunneridae</taxon>
        <taxon>Pentapetalae</taxon>
        <taxon>rosids</taxon>
        <taxon>fabids</taxon>
        <taxon>Fagales</taxon>
        <taxon>Juglandaceae</taxon>
        <taxon>Carya</taxon>
    </lineage>
</organism>
<feature type="compositionally biased region" description="Basic and acidic residues" evidence="1">
    <location>
        <begin position="19"/>
        <end position="28"/>
    </location>
</feature>
<accession>A0A922EDR4</accession>
<evidence type="ECO:0000313" key="2">
    <source>
        <dbReference type="EMBL" id="KAG6700752.1"/>
    </source>
</evidence>
<dbReference type="Proteomes" id="UP000811246">
    <property type="component" value="Chromosome 8"/>
</dbReference>
<protein>
    <submittedName>
        <fullName evidence="2">Uncharacterized protein</fullName>
    </submittedName>
</protein>
<gene>
    <name evidence="2" type="ORF">I3842_08G128800</name>
</gene>
<evidence type="ECO:0000256" key="1">
    <source>
        <dbReference type="SAM" id="MobiDB-lite"/>
    </source>
</evidence>
<evidence type="ECO:0000313" key="3">
    <source>
        <dbReference type="Proteomes" id="UP000811246"/>
    </source>
</evidence>
<feature type="region of interest" description="Disordered" evidence="1">
    <location>
        <begin position="1"/>
        <end position="47"/>
    </location>
</feature>
<sequence length="71" mass="8117">MTYSMQDPRQDLPLVHVKTSREGQDTHMKTMMKSSSKPKDDDDGNDLFFLSDPKLQSFSSQTHVISKLSEI</sequence>
<comment type="caution">
    <text evidence="2">The sequence shown here is derived from an EMBL/GenBank/DDBJ whole genome shotgun (WGS) entry which is preliminary data.</text>
</comment>
<dbReference type="EMBL" id="CM031832">
    <property type="protein sequence ID" value="KAG6700752.1"/>
    <property type="molecule type" value="Genomic_DNA"/>
</dbReference>
<reference evidence="2" key="1">
    <citation type="submission" date="2021-01" db="EMBL/GenBank/DDBJ databases">
        <authorList>
            <person name="Lovell J.T."/>
            <person name="Bentley N."/>
            <person name="Bhattarai G."/>
            <person name="Jenkins J.W."/>
            <person name="Sreedasyam A."/>
            <person name="Alarcon Y."/>
            <person name="Bock C."/>
            <person name="Boston L."/>
            <person name="Carlson J."/>
            <person name="Cervantes K."/>
            <person name="Clermont K."/>
            <person name="Krom N."/>
            <person name="Kubenka K."/>
            <person name="Mamidi S."/>
            <person name="Mattison C."/>
            <person name="Monteros M."/>
            <person name="Pisani C."/>
            <person name="Plott C."/>
            <person name="Rajasekar S."/>
            <person name="Rhein H.S."/>
            <person name="Rohla C."/>
            <person name="Song M."/>
            <person name="Hilaire R.S."/>
            <person name="Shu S."/>
            <person name="Wells L."/>
            <person name="Wang X."/>
            <person name="Webber J."/>
            <person name="Heerema R.J."/>
            <person name="Klein P."/>
            <person name="Conner P."/>
            <person name="Grauke L."/>
            <person name="Grimwood J."/>
            <person name="Schmutz J."/>
            <person name="Randall J.J."/>
        </authorList>
    </citation>
    <scope>NUCLEOTIDE SEQUENCE</scope>
    <source>
        <tissue evidence="2">Leaf</tissue>
    </source>
</reference>
<name>A0A922EDR4_CARIL</name>
<proteinExistence type="predicted"/>